<keyword evidence="11" id="KW-1185">Reference proteome</keyword>
<reference evidence="10 11" key="2">
    <citation type="journal article" date="2016" name="Infect. Immun.">
        <title>Helicobacter saguini, a Novel Helicobacter Isolated from Cotton-Top Tamarins with Ulcerative Colitis, Has Proinflammatory Properties and Induces Typhlocolitis and Dysplasia in Gnotobiotic IL-10-/- Mice.</title>
        <authorList>
            <person name="Shen Z."/>
            <person name="Mannion A."/>
            <person name="Whary M.T."/>
            <person name="Muthupalani S."/>
            <person name="Sheh A."/>
            <person name="Feng Y."/>
            <person name="Gong G."/>
            <person name="Vandamme P."/>
            <person name="Holcombe H.R."/>
            <person name="Paster B.J."/>
            <person name="Fox J.G."/>
        </authorList>
    </citation>
    <scope>NUCLEOTIDE SEQUENCE [LARGE SCALE GENOMIC DNA]</scope>
    <source>
        <strain evidence="10 11">MIT 97-6194</strain>
    </source>
</reference>
<reference evidence="10 11" key="1">
    <citation type="journal article" date="2014" name="Genome Announc.">
        <title>Draft genome sequences of eight enterohepatic helicobacter species isolated from both laboratory and wild rodents.</title>
        <authorList>
            <person name="Sheh A."/>
            <person name="Shen Z."/>
            <person name="Fox J.G."/>
        </authorList>
    </citation>
    <scope>NUCLEOTIDE SEQUENCE [LARGE SCALE GENOMIC DNA]</scope>
    <source>
        <strain evidence="10 11">MIT 97-6194</strain>
    </source>
</reference>
<dbReference type="UniPathway" id="UPA00253">
    <property type="reaction ID" value="UER00333"/>
</dbReference>
<evidence type="ECO:0000313" key="11">
    <source>
        <dbReference type="Proteomes" id="UP000029714"/>
    </source>
</evidence>
<dbReference type="GO" id="GO:0005524">
    <property type="term" value="F:ATP binding"/>
    <property type="evidence" value="ECO:0007669"/>
    <property type="project" value="UniProtKB-KW"/>
</dbReference>
<reference evidence="10" key="3">
    <citation type="submission" date="2018-04" db="EMBL/GenBank/DDBJ databases">
        <authorList>
            <person name="Sheh A."/>
            <person name="Shen Z."/>
            <person name="Mannion A.J."/>
            <person name="Fox J.G."/>
        </authorList>
    </citation>
    <scope>NUCLEOTIDE SEQUENCE</scope>
    <source>
        <strain evidence="10">MIT 97-6194</strain>
    </source>
</reference>
<dbReference type="EMBL" id="QBIU01000001">
    <property type="protein sequence ID" value="MWV69396.1"/>
    <property type="molecule type" value="Genomic_DNA"/>
</dbReference>
<sequence length="309" mass="35227">MIKFLKKEVAAAGFERVIVGLSGGIDSAVVATLCHLSFCVDILSEDSMDLLEIKNAKSSKKSNLKALLMPSLTSSKESINDALKLCEKFDIEYEIADIKDFDRIYCEKYGATNKVARGNFCARMRMATLYDFSQKEKRLVIGTSNKSELMLGYGTLFGDLACALNPIGGLYKSQIFELAKFLHLPDSIIEKKPSADLYEGQSDEAEIGYTYQEIDTFLEKYCEYAKFWDNFIKQKELEIRAKKNKTREEFLAYLSKKFDVQDLNENNKKEKIIEKLLTKDFPTEMIKALAHRIKTNAFKANPTKILRKI</sequence>
<dbReference type="GO" id="GO:0004359">
    <property type="term" value="F:glutaminase activity"/>
    <property type="evidence" value="ECO:0007669"/>
    <property type="project" value="InterPro"/>
</dbReference>
<dbReference type="EC" id="6.3.1.5" evidence="7"/>
<keyword evidence="4 6" id="KW-0067">ATP-binding</keyword>
<dbReference type="Gene3D" id="3.40.50.620">
    <property type="entry name" value="HUPs"/>
    <property type="match status" value="1"/>
</dbReference>
<evidence type="ECO:0000256" key="1">
    <source>
        <dbReference type="ARBA" id="ARBA00004790"/>
    </source>
</evidence>
<evidence type="ECO:0000256" key="6">
    <source>
        <dbReference type="RuleBase" id="RU003811"/>
    </source>
</evidence>
<dbReference type="GO" id="GO:0008795">
    <property type="term" value="F:NAD+ synthase activity"/>
    <property type="evidence" value="ECO:0007669"/>
    <property type="project" value="UniProtKB-EC"/>
</dbReference>
<gene>
    <name evidence="10" type="primary">nadE</name>
    <name evidence="9" type="ORF">DCO61_05085</name>
    <name evidence="10" type="ORF">LS64_003820</name>
</gene>
<comment type="catalytic activity">
    <reaction evidence="7">
        <text>deamido-NAD(+) + NH4(+) + ATP = AMP + diphosphate + NAD(+) + H(+)</text>
        <dbReference type="Rhea" id="RHEA:21188"/>
        <dbReference type="ChEBI" id="CHEBI:15378"/>
        <dbReference type="ChEBI" id="CHEBI:28938"/>
        <dbReference type="ChEBI" id="CHEBI:30616"/>
        <dbReference type="ChEBI" id="CHEBI:33019"/>
        <dbReference type="ChEBI" id="CHEBI:57540"/>
        <dbReference type="ChEBI" id="CHEBI:58437"/>
        <dbReference type="ChEBI" id="CHEBI:456215"/>
        <dbReference type="EC" id="6.3.1.5"/>
    </reaction>
</comment>
<dbReference type="Proteomes" id="UP000477070">
    <property type="component" value="Unassembled WGS sequence"/>
</dbReference>
<dbReference type="GO" id="GO:0003952">
    <property type="term" value="F:NAD+ synthase (glutamine-hydrolyzing) activity"/>
    <property type="evidence" value="ECO:0007669"/>
    <property type="project" value="InterPro"/>
</dbReference>
<dbReference type="EMBL" id="JRMP02000004">
    <property type="protein sequence ID" value="TLD95086.1"/>
    <property type="molecule type" value="Genomic_DNA"/>
</dbReference>
<evidence type="ECO:0000256" key="7">
    <source>
        <dbReference type="RuleBase" id="RU003812"/>
    </source>
</evidence>
<evidence type="ECO:0000256" key="2">
    <source>
        <dbReference type="ARBA" id="ARBA00022598"/>
    </source>
</evidence>
<feature type="domain" description="NAD/GMP synthase" evidence="8">
    <location>
        <begin position="2"/>
        <end position="242"/>
    </location>
</feature>
<dbReference type="GO" id="GO:0005737">
    <property type="term" value="C:cytoplasm"/>
    <property type="evidence" value="ECO:0007669"/>
    <property type="project" value="InterPro"/>
</dbReference>
<keyword evidence="2 6" id="KW-0436">Ligase</keyword>
<comment type="caution">
    <text evidence="10">The sequence shown here is derived from an EMBL/GenBank/DDBJ whole genome shotgun (WGS) entry which is preliminary data.</text>
</comment>
<protein>
    <recommendedName>
        <fullName evidence="7">NH(3)-dependent NAD(+) synthetase</fullName>
        <ecNumber evidence="7">6.3.1.5</ecNumber>
    </recommendedName>
</protein>
<dbReference type="CDD" id="cd00553">
    <property type="entry name" value="NAD_synthase"/>
    <property type="match status" value="1"/>
</dbReference>
<dbReference type="PANTHER" id="PTHR23090:SF9">
    <property type="entry name" value="GLUTAMINE-DEPENDENT NAD(+) SYNTHETASE"/>
    <property type="match status" value="1"/>
</dbReference>
<dbReference type="SUPFAM" id="SSF52402">
    <property type="entry name" value="Adenine nucleotide alpha hydrolases-like"/>
    <property type="match status" value="1"/>
</dbReference>
<evidence type="ECO:0000256" key="3">
    <source>
        <dbReference type="ARBA" id="ARBA00022741"/>
    </source>
</evidence>
<dbReference type="Proteomes" id="UP000029714">
    <property type="component" value="Unassembled WGS sequence"/>
</dbReference>
<keyword evidence="5 6" id="KW-0520">NAD</keyword>
<evidence type="ECO:0000313" key="9">
    <source>
        <dbReference type="EMBL" id="MWV69396.1"/>
    </source>
</evidence>
<dbReference type="NCBIfam" id="TIGR00552">
    <property type="entry name" value="nadE"/>
    <property type="match status" value="1"/>
</dbReference>
<dbReference type="GO" id="GO:0009435">
    <property type="term" value="P:NAD+ biosynthetic process"/>
    <property type="evidence" value="ECO:0007669"/>
    <property type="project" value="UniProtKB-UniPathway"/>
</dbReference>
<evidence type="ECO:0000313" key="12">
    <source>
        <dbReference type="Proteomes" id="UP000477070"/>
    </source>
</evidence>
<dbReference type="AlphaFoldDB" id="A0A347VUD1"/>
<dbReference type="InterPro" id="IPR014729">
    <property type="entry name" value="Rossmann-like_a/b/a_fold"/>
</dbReference>
<proteinExistence type="inferred from homology"/>
<evidence type="ECO:0000256" key="5">
    <source>
        <dbReference type="ARBA" id="ARBA00023027"/>
    </source>
</evidence>
<organism evidence="10 11">
    <name type="scientific">Helicobacter saguini</name>
    <dbReference type="NCBI Taxonomy" id="1548018"/>
    <lineage>
        <taxon>Bacteria</taxon>
        <taxon>Pseudomonadati</taxon>
        <taxon>Campylobacterota</taxon>
        <taxon>Epsilonproteobacteria</taxon>
        <taxon>Campylobacterales</taxon>
        <taxon>Helicobacteraceae</taxon>
        <taxon>Helicobacter</taxon>
    </lineage>
</organism>
<dbReference type="OrthoDB" id="9799210at2"/>
<comment type="similarity">
    <text evidence="6">Belongs to the NAD synthetase family.</text>
</comment>
<keyword evidence="3 6" id="KW-0547">Nucleotide-binding</keyword>
<evidence type="ECO:0000256" key="4">
    <source>
        <dbReference type="ARBA" id="ARBA00022840"/>
    </source>
</evidence>
<reference evidence="9 12" key="4">
    <citation type="submission" date="2019-12" db="EMBL/GenBank/DDBJ databases">
        <title>Multi-Generational Helicobacter saguini Isolates.</title>
        <authorList>
            <person name="Mannion A."/>
            <person name="Shen Z."/>
            <person name="Fox J.G."/>
        </authorList>
    </citation>
    <scope>NUCLEOTIDE SEQUENCE [LARGE SCALE GENOMIC DNA]</scope>
    <source>
        <strain evidence="9">16-048</strain>
        <strain evidence="12">16-048 (F4)</strain>
    </source>
</reference>
<comment type="pathway">
    <text evidence="1">Cofactor biosynthesis; NAD(+) biosynthesis.</text>
</comment>
<accession>A0A347VUD1</accession>
<dbReference type="Pfam" id="PF02540">
    <property type="entry name" value="NAD_synthase"/>
    <property type="match status" value="1"/>
</dbReference>
<name>A0A347VUD1_9HELI</name>
<dbReference type="PANTHER" id="PTHR23090">
    <property type="entry name" value="NH 3 /GLUTAMINE-DEPENDENT NAD + SYNTHETASE"/>
    <property type="match status" value="1"/>
</dbReference>
<dbReference type="InterPro" id="IPR003694">
    <property type="entry name" value="NAD_synthase"/>
</dbReference>
<evidence type="ECO:0000259" key="8">
    <source>
        <dbReference type="Pfam" id="PF02540"/>
    </source>
</evidence>
<dbReference type="InterPro" id="IPR022310">
    <property type="entry name" value="NAD/GMP_synthase"/>
</dbReference>
<evidence type="ECO:0000313" key="10">
    <source>
        <dbReference type="EMBL" id="TLD95086.1"/>
    </source>
</evidence>